<name>A0A3M6UAT3_POCDA</name>
<dbReference type="Proteomes" id="UP000275408">
    <property type="component" value="Unassembled WGS sequence"/>
</dbReference>
<feature type="non-terminal residue" evidence="2">
    <location>
        <position position="186"/>
    </location>
</feature>
<sequence length="186" mass="21174">MKYICETKPTKILIKNAYKINKKFSGAIKGLALYSIPTNWVSFALLLIEPTRSTTHGWVSTRTSRNSLKSLKNIFFQPIWLKVLSIGTSRSPLRSAIPWSPFQTLALIFILNYFTSALFLLSRKKGFANLLSVANTHLHNSPQCRALCSDECFNILDHASTTFQLKIKEAIHIQREKPTLNHQLCH</sequence>
<reference evidence="2 3" key="1">
    <citation type="journal article" date="2018" name="Sci. Rep.">
        <title>Comparative analysis of the Pocillopora damicornis genome highlights role of immune system in coral evolution.</title>
        <authorList>
            <person name="Cunning R."/>
            <person name="Bay R.A."/>
            <person name="Gillette P."/>
            <person name="Baker A.C."/>
            <person name="Traylor-Knowles N."/>
        </authorList>
    </citation>
    <scope>NUCLEOTIDE SEQUENCE [LARGE SCALE GENOMIC DNA]</scope>
    <source>
        <strain evidence="2">RSMAS</strain>
        <tissue evidence="2">Whole animal</tissue>
    </source>
</reference>
<keyword evidence="1" id="KW-0472">Membrane</keyword>
<evidence type="ECO:0008006" key="4">
    <source>
        <dbReference type="Google" id="ProtNLM"/>
    </source>
</evidence>
<keyword evidence="1" id="KW-0812">Transmembrane</keyword>
<evidence type="ECO:0000256" key="1">
    <source>
        <dbReference type="SAM" id="Phobius"/>
    </source>
</evidence>
<evidence type="ECO:0000313" key="3">
    <source>
        <dbReference type="Proteomes" id="UP000275408"/>
    </source>
</evidence>
<proteinExistence type="predicted"/>
<feature type="transmembrane region" description="Helical" evidence="1">
    <location>
        <begin position="31"/>
        <end position="48"/>
    </location>
</feature>
<protein>
    <recommendedName>
        <fullName evidence="4">Transmembrane protein</fullName>
    </recommendedName>
</protein>
<dbReference type="EMBL" id="RCHS01001895">
    <property type="protein sequence ID" value="RMX50765.1"/>
    <property type="molecule type" value="Genomic_DNA"/>
</dbReference>
<organism evidence="2 3">
    <name type="scientific">Pocillopora damicornis</name>
    <name type="common">Cauliflower coral</name>
    <name type="synonym">Millepora damicornis</name>
    <dbReference type="NCBI Taxonomy" id="46731"/>
    <lineage>
        <taxon>Eukaryota</taxon>
        <taxon>Metazoa</taxon>
        <taxon>Cnidaria</taxon>
        <taxon>Anthozoa</taxon>
        <taxon>Hexacorallia</taxon>
        <taxon>Scleractinia</taxon>
        <taxon>Astrocoeniina</taxon>
        <taxon>Pocilloporidae</taxon>
        <taxon>Pocillopora</taxon>
    </lineage>
</organism>
<gene>
    <name evidence="2" type="ORF">pdam_00003163</name>
</gene>
<dbReference type="AlphaFoldDB" id="A0A3M6UAT3"/>
<comment type="caution">
    <text evidence="2">The sequence shown here is derived from an EMBL/GenBank/DDBJ whole genome shotgun (WGS) entry which is preliminary data.</text>
</comment>
<accession>A0A3M6UAT3</accession>
<evidence type="ECO:0000313" key="2">
    <source>
        <dbReference type="EMBL" id="RMX50765.1"/>
    </source>
</evidence>
<keyword evidence="3" id="KW-1185">Reference proteome</keyword>
<keyword evidence="1" id="KW-1133">Transmembrane helix</keyword>
<feature type="transmembrane region" description="Helical" evidence="1">
    <location>
        <begin position="102"/>
        <end position="121"/>
    </location>
</feature>